<dbReference type="AlphaFoldDB" id="A0AB94IEF4"/>
<evidence type="ECO:0000313" key="7">
    <source>
        <dbReference type="EMBL" id="TEA27846.1"/>
    </source>
</evidence>
<dbReference type="InterPro" id="IPR050695">
    <property type="entry name" value="N-acetylmuramoyl_amidase_3"/>
</dbReference>
<dbReference type="InterPro" id="IPR002508">
    <property type="entry name" value="MurNAc-LAA_cat"/>
</dbReference>
<keyword evidence="4" id="KW-0378">Hydrolase</keyword>
<evidence type="ECO:0000256" key="5">
    <source>
        <dbReference type="ARBA" id="ARBA00023316"/>
    </source>
</evidence>
<evidence type="ECO:0000256" key="2">
    <source>
        <dbReference type="ARBA" id="ARBA00010860"/>
    </source>
</evidence>
<name>A0AB94IEF4_9GAMM</name>
<feature type="domain" description="MurNAc-LAA" evidence="6">
    <location>
        <begin position="88"/>
        <end position="247"/>
    </location>
</feature>
<keyword evidence="8" id="KW-1185">Reference proteome</keyword>
<sequence length="260" mass="28719">MKCLTKFFSMIVILSFFLNIAYAQKIVIAIDAGHGGKDSGAVGPNKLYEKTVTLAISQKLAELMKHDHSMKPVLTRTSDKYISVFQRSEIARQHKASLLISIHADAAPVSSASGISAWVLSTKRADTELGRWLEKHEKQSQLLGGAGDVLAGEESNPYLSQAILDLQFSYSQRASYDLAKAILKEMHQVGKLHKSRPEYASLGVLRSPDIPSVLVEVGFISNIYEEKLLKSTAHQDKIAKAIYFGVKHYLKQNPTIGVKH</sequence>
<comment type="catalytic activity">
    <reaction evidence="1">
        <text>Hydrolyzes the link between N-acetylmuramoyl residues and L-amino acid residues in certain cell-wall glycopeptides.</text>
        <dbReference type="EC" id="3.5.1.28"/>
    </reaction>
</comment>
<organism evidence="7 8">
    <name type="scientific">Candidatus Schmidhempelia bombi str. Bimp</name>
    <dbReference type="NCBI Taxonomy" id="1387197"/>
    <lineage>
        <taxon>Bacteria</taxon>
        <taxon>Pseudomonadati</taxon>
        <taxon>Pseudomonadota</taxon>
        <taxon>Gammaproteobacteria</taxon>
        <taxon>Orbales</taxon>
        <taxon>Orbaceae</taxon>
        <taxon>Candidatus Schmidhempelia</taxon>
    </lineage>
</organism>
<reference evidence="7 8" key="1">
    <citation type="journal article" date="2014" name="Appl. Environ. Microbiol.">
        <title>Genomic features of a bumble bee symbiont reflect its host environment.</title>
        <authorList>
            <person name="Martinson V.G."/>
            <person name="Magoc T."/>
            <person name="Koch H."/>
            <person name="Salzberg S.L."/>
            <person name="Moran N.A."/>
        </authorList>
    </citation>
    <scope>NUCLEOTIDE SEQUENCE [LARGE SCALE GENOMIC DNA]</scope>
    <source>
        <strain evidence="7 8">Bimp</strain>
    </source>
</reference>
<dbReference type="GO" id="GO:0030288">
    <property type="term" value="C:outer membrane-bounded periplasmic space"/>
    <property type="evidence" value="ECO:0007669"/>
    <property type="project" value="TreeGrafter"/>
</dbReference>
<evidence type="ECO:0000256" key="1">
    <source>
        <dbReference type="ARBA" id="ARBA00001561"/>
    </source>
</evidence>
<evidence type="ECO:0000313" key="8">
    <source>
        <dbReference type="Proteomes" id="UP000506160"/>
    </source>
</evidence>
<protein>
    <recommendedName>
        <fullName evidence="3">N-acetylmuramoyl-L-alanine amidase</fullName>
        <ecNumber evidence="3">3.5.1.28</ecNumber>
    </recommendedName>
</protein>
<dbReference type="CDD" id="cd02696">
    <property type="entry name" value="MurNAc-LAA"/>
    <property type="match status" value="1"/>
</dbReference>
<evidence type="ECO:0000259" key="6">
    <source>
        <dbReference type="SMART" id="SM00646"/>
    </source>
</evidence>
<accession>A0AB94IEF4</accession>
<evidence type="ECO:0000256" key="4">
    <source>
        <dbReference type="ARBA" id="ARBA00022801"/>
    </source>
</evidence>
<dbReference type="Proteomes" id="UP000506160">
    <property type="component" value="Unassembled WGS sequence"/>
</dbReference>
<dbReference type="SMART" id="SM00646">
    <property type="entry name" value="Ami_3"/>
    <property type="match status" value="1"/>
</dbReference>
<dbReference type="GO" id="GO:0009253">
    <property type="term" value="P:peptidoglycan catabolic process"/>
    <property type="evidence" value="ECO:0007669"/>
    <property type="project" value="InterPro"/>
</dbReference>
<dbReference type="Pfam" id="PF01520">
    <property type="entry name" value="Amidase_3"/>
    <property type="match status" value="1"/>
</dbReference>
<dbReference type="Gene3D" id="3.40.630.40">
    <property type="entry name" value="Zn-dependent exopeptidases"/>
    <property type="match status" value="1"/>
</dbReference>
<dbReference type="EMBL" id="AWGA01000015">
    <property type="protein sequence ID" value="TEA27846.1"/>
    <property type="molecule type" value="Genomic_DNA"/>
</dbReference>
<dbReference type="PANTHER" id="PTHR30404:SF6">
    <property type="entry name" value="N-ACETYLMURAMOYL-L-ALANINE AMIDASE AMIB"/>
    <property type="match status" value="1"/>
</dbReference>
<dbReference type="SUPFAM" id="SSF53187">
    <property type="entry name" value="Zn-dependent exopeptidases"/>
    <property type="match status" value="1"/>
</dbReference>
<comment type="caution">
    <text evidence="7">The sequence shown here is derived from an EMBL/GenBank/DDBJ whole genome shotgun (WGS) entry which is preliminary data.</text>
</comment>
<dbReference type="EC" id="3.5.1.28" evidence="3"/>
<dbReference type="PANTHER" id="PTHR30404">
    <property type="entry name" value="N-ACETYLMURAMOYL-L-ALANINE AMIDASE"/>
    <property type="match status" value="1"/>
</dbReference>
<proteinExistence type="inferred from homology"/>
<dbReference type="GO" id="GO:0008745">
    <property type="term" value="F:N-acetylmuramoyl-L-alanine amidase activity"/>
    <property type="evidence" value="ECO:0007669"/>
    <property type="project" value="UniProtKB-EC"/>
</dbReference>
<dbReference type="GO" id="GO:0071555">
    <property type="term" value="P:cell wall organization"/>
    <property type="evidence" value="ECO:0007669"/>
    <property type="project" value="UniProtKB-KW"/>
</dbReference>
<gene>
    <name evidence="7" type="ORF">O970_01695</name>
</gene>
<evidence type="ECO:0000256" key="3">
    <source>
        <dbReference type="ARBA" id="ARBA00011901"/>
    </source>
</evidence>
<keyword evidence="5" id="KW-0961">Cell wall biogenesis/degradation</keyword>
<comment type="similarity">
    <text evidence="2">Belongs to the N-acetylmuramoyl-L-alanine amidase 3 family.</text>
</comment>